<feature type="transmembrane region" description="Helical" evidence="1">
    <location>
        <begin position="291"/>
        <end position="312"/>
    </location>
</feature>
<name>A0A1Y1YY76_9FUNG</name>
<feature type="transmembrane region" description="Helical" evidence="1">
    <location>
        <begin position="41"/>
        <end position="60"/>
    </location>
</feature>
<dbReference type="PANTHER" id="PTHR34391:SF1">
    <property type="entry name" value="UPF0658 GOLGI APPARATUS MEMBRANE PROTEIN C1952.10C-RELATED"/>
    <property type="match status" value="1"/>
</dbReference>
<evidence type="ECO:0000259" key="2">
    <source>
        <dbReference type="Pfam" id="PF25044"/>
    </source>
</evidence>
<organism evidence="3 4">
    <name type="scientific">Basidiobolus meristosporus CBS 931.73</name>
    <dbReference type="NCBI Taxonomy" id="1314790"/>
    <lineage>
        <taxon>Eukaryota</taxon>
        <taxon>Fungi</taxon>
        <taxon>Fungi incertae sedis</taxon>
        <taxon>Zoopagomycota</taxon>
        <taxon>Entomophthoromycotina</taxon>
        <taxon>Basidiobolomycetes</taxon>
        <taxon>Basidiobolales</taxon>
        <taxon>Basidiobolaceae</taxon>
        <taxon>Basidiobolus</taxon>
    </lineage>
</organism>
<proteinExistence type="predicted"/>
<feature type="transmembrane region" description="Helical" evidence="1">
    <location>
        <begin position="255"/>
        <end position="276"/>
    </location>
</feature>
<dbReference type="GO" id="GO:0005794">
    <property type="term" value="C:Golgi apparatus"/>
    <property type="evidence" value="ECO:0007669"/>
    <property type="project" value="TreeGrafter"/>
</dbReference>
<evidence type="ECO:0000256" key="1">
    <source>
        <dbReference type="SAM" id="Phobius"/>
    </source>
</evidence>
<dbReference type="InterPro" id="IPR056691">
    <property type="entry name" value="DUF7789"/>
</dbReference>
<gene>
    <name evidence="3" type="ORF">K493DRAFT_311872</name>
</gene>
<feature type="transmembrane region" description="Helical" evidence="1">
    <location>
        <begin position="191"/>
        <end position="213"/>
    </location>
</feature>
<dbReference type="OrthoDB" id="2448307at2759"/>
<keyword evidence="1" id="KW-1133">Transmembrane helix</keyword>
<accession>A0A1Y1YY76</accession>
<comment type="caution">
    <text evidence="3">The sequence shown here is derived from an EMBL/GenBank/DDBJ whole genome shotgun (WGS) entry which is preliminary data.</text>
</comment>
<protein>
    <recommendedName>
        <fullName evidence="2">DUF7789 domain-containing protein</fullName>
    </recommendedName>
</protein>
<dbReference type="InterPro" id="IPR040410">
    <property type="entry name" value="UPF0658_Golgi"/>
</dbReference>
<keyword evidence="4" id="KW-1185">Reference proteome</keyword>
<dbReference type="PANTHER" id="PTHR34391">
    <property type="entry name" value="UPF0658 GOLGI APPARATUS MEMBRANE PROTEIN C1952.10C-RELATED"/>
    <property type="match status" value="1"/>
</dbReference>
<sequence>MPDSSKQTAGDSLSNLNGDIYSVGGLAVNPKKKPAWIPSSTWSRVAVLVAALQGIAVTALEIVITVNRLRLDINDEYNSIIIYHVIMMAAQLFAFILCWEAMVHKNTIQAIAFTIFNYILLGFSVILYLKYRSIQAPEGLFEDTRLLDLAVIIVITSCSVAFTGLTWEIYKEFGWKIFKRLGANLEIRRMYKAYQILLTLLKLDVFFFIGYSVQLATLVYNSDDVETWIQLTVAIPGSVVLLALAFYGLHKEKKLFMYIFMACLALVIVYCIYKFVKMYQPDNRFANSREYLTFFNITTIILIITTMVNTWICCTNFGKGLREQIEAYDERRNSTSPRLSQGAQMIRESGCNSERWEID</sequence>
<feature type="transmembrane region" description="Helical" evidence="1">
    <location>
        <begin position="80"/>
        <end position="99"/>
    </location>
</feature>
<feature type="transmembrane region" description="Helical" evidence="1">
    <location>
        <begin position="111"/>
        <end position="129"/>
    </location>
</feature>
<dbReference type="Proteomes" id="UP000193498">
    <property type="component" value="Unassembled WGS sequence"/>
</dbReference>
<dbReference type="AlphaFoldDB" id="A0A1Y1YY76"/>
<dbReference type="Pfam" id="PF25044">
    <property type="entry name" value="DUF7789"/>
    <property type="match status" value="1"/>
</dbReference>
<feature type="transmembrane region" description="Helical" evidence="1">
    <location>
        <begin position="149"/>
        <end position="170"/>
    </location>
</feature>
<feature type="transmembrane region" description="Helical" evidence="1">
    <location>
        <begin position="228"/>
        <end position="248"/>
    </location>
</feature>
<dbReference type="EMBL" id="MCFE01000051">
    <property type="protein sequence ID" value="ORY02983.1"/>
    <property type="molecule type" value="Genomic_DNA"/>
</dbReference>
<evidence type="ECO:0000313" key="4">
    <source>
        <dbReference type="Proteomes" id="UP000193498"/>
    </source>
</evidence>
<reference evidence="3 4" key="1">
    <citation type="submission" date="2016-07" db="EMBL/GenBank/DDBJ databases">
        <title>Pervasive Adenine N6-methylation of Active Genes in Fungi.</title>
        <authorList>
            <consortium name="DOE Joint Genome Institute"/>
            <person name="Mondo S.J."/>
            <person name="Dannebaum R.O."/>
            <person name="Kuo R.C."/>
            <person name="Labutti K."/>
            <person name="Haridas S."/>
            <person name="Kuo A."/>
            <person name="Salamov A."/>
            <person name="Ahrendt S.R."/>
            <person name="Lipzen A."/>
            <person name="Sullivan W."/>
            <person name="Andreopoulos W.B."/>
            <person name="Clum A."/>
            <person name="Lindquist E."/>
            <person name="Daum C."/>
            <person name="Ramamoorthy G.K."/>
            <person name="Gryganskyi A."/>
            <person name="Culley D."/>
            <person name="Magnuson J.K."/>
            <person name="James T.Y."/>
            <person name="O'Malley M.A."/>
            <person name="Stajich J.E."/>
            <person name="Spatafora J.W."/>
            <person name="Visel A."/>
            <person name="Grigoriev I.V."/>
        </authorList>
    </citation>
    <scope>NUCLEOTIDE SEQUENCE [LARGE SCALE GENOMIC DNA]</scope>
    <source>
        <strain evidence="3 4">CBS 931.73</strain>
    </source>
</reference>
<evidence type="ECO:0000313" key="3">
    <source>
        <dbReference type="EMBL" id="ORY02983.1"/>
    </source>
</evidence>
<keyword evidence="1" id="KW-0472">Membrane</keyword>
<keyword evidence="1" id="KW-0812">Transmembrane</keyword>
<dbReference type="InParanoid" id="A0A1Y1YY76"/>
<feature type="domain" description="DUF7789" evidence="2">
    <location>
        <begin position="182"/>
        <end position="314"/>
    </location>
</feature>